<keyword evidence="1" id="KW-0378">Hydrolase</keyword>
<dbReference type="InterPro" id="IPR036412">
    <property type="entry name" value="HAD-like_sf"/>
</dbReference>
<proteinExistence type="predicted"/>
<dbReference type="NCBIfam" id="TIGR01549">
    <property type="entry name" value="HAD-SF-IA-v1"/>
    <property type="match status" value="1"/>
</dbReference>
<organism evidence="1 2">
    <name type="scientific">Conexibacter arvalis</name>
    <dbReference type="NCBI Taxonomy" id="912552"/>
    <lineage>
        <taxon>Bacteria</taxon>
        <taxon>Bacillati</taxon>
        <taxon>Actinomycetota</taxon>
        <taxon>Thermoleophilia</taxon>
        <taxon>Solirubrobacterales</taxon>
        <taxon>Conexibacteraceae</taxon>
        <taxon>Conexibacter</taxon>
    </lineage>
</organism>
<dbReference type="Gene3D" id="1.10.150.720">
    <property type="entry name" value="Haloacid dehalogenase-like hydrolase"/>
    <property type="match status" value="1"/>
</dbReference>
<dbReference type="SUPFAM" id="SSF56784">
    <property type="entry name" value="HAD-like"/>
    <property type="match status" value="1"/>
</dbReference>
<dbReference type="PANTHER" id="PTHR46649:SF4">
    <property type="entry name" value="HALOACID DEHALOGENASE-LIKE HYDROLASE (HAD) SUPERFAMILY PROTEIN"/>
    <property type="match status" value="1"/>
</dbReference>
<gene>
    <name evidence="1" type="ORF">BDZ31_000678</name>
</gene>
<dbReference type="SFLD" id="SFLDS00003">
    <property type="entry name" value="Haloacid_Dehalogenase"/>
    <property type="match status" value="1"/>
</dbReference>
<dbReference type="EMBL" id="JACHNU010000001">
    <property type="protein sequence ID" value="MBB4661105.1"/>
    <property type="molecule type" value="Genomic_DNA"/>
</dbReference>
<evidence type="ECO:0000313" key="1">
    <source>
        <dbReference type="EMBL" id="MBB4661105.1"/>
    </source>
</evidence>
<dbReference type="InterPro" id="IPR023214">
    <property type="entry name" value="HAD_sf"/>
</dbReference>
<dbReference type="GO" id="GO:0016787">
    <property type="term" value="F:hydrolase activity"/>
    <property type="evidence" value="ECO:0007669"/>
    <property type="project" value="UniProtKB-KW"/>
</dbReference>
<dbReference type="AlphaFoldDB" id="A0A840I9T1"/>
<dbReference type="Pfam" id="PF00702">
    <property type="entry name" value="Hydrolase"/>
    <property type="match status" value="1"/>
</dbReference>
<dbReference type="InterPro" id="IPR044924">
    <property type="entry name" value="HAD-SF_hydro_IA_REG-2-like_cap"/>
</dbReference>
<dbReference type="Gene3D" id="3.40.50.1000">
    <property type="entry name" value="HAD superfamily/HAD-like"/>
    <property type="match status" value="1"/>
</dbReference>
<dbReference type="InterPro" id="IPR006439">
    <property type="entry name" value="HAD-SF_hydro_IA"/>
</dbReference>
<sequence>MNAPKAYLLDALGTLLELEPPVEPLRRELRERFGLELTAAEAGAAIKAEIAWYRAHHDEASDRVRLTTLRRDSALALRAALPPAGAELPVEPLTDALLASIRFRPYPEVPEVLERARARGIRLVVVSNWDVSLHDALEETGLAPLLDGVVTSAELGSAKPDGAIFARGLALAGVSAAEALHVGDDVAADVEGARAAGVDVRLVVRDGATAPPGVAAIGSLRELPGIGAA</sequence>
<comment type="caution">
    <text evidence="1">The sequence shown here is derived from an EMBL/GenBank/DDBJ whole genome shotgun (WGS) entry which is preliminary data.</text>
</comment>
<dbReference type="RefSeq" id="WP_183338985.1">
    <property type="nucleotide sequence ID" value="NZ_JACHNU010000001.1"/>
</dbReference>
<keyword evidence="2" id="KW-1185">Reference proteome</keyword>
<dbReference type="PANTHER" id="PTHR46649">
    <property type="match status" value="1"/>
</dbReference>
<reference evidence="1 2" key="1">
    <citation type="submission" date="2020-08" db="EMBL/GenBank/DDBJ databases">
        <title>Genomic Encyclopedia of Archaeal and Bacterial Type Strains, Phase II (KMG-II): from individual species to whole genera.</title>
        <authorList>
            <person name="Goeker M."/>
        </authorList>
    </citation>
    <scope>NUCLEOTIDE SEQUENCE [LARGE SCALE GENOMIC DNA]</scope>
    <source>
        <strain evidence="1 2">DSM 23288</strain>
    </source>
</reference>
<name>A0A840I9T1_9ACTN</name>
<accession>A0A840I9T1</accession>
<dbReference type="NCBIfam" id="TIGR01509">
    <property type="entry name" value="HAD-SF-IA-v3"/>
    <property type="match status" value="1"/>
</dbReference>
<dbReference type="Proteomes" id="UP000585272">
    <property type="component" value="Unassembled WGS sequence"/>
</dbReference>
<dbReference type="PRINTS" id="PR00413">
    <property type="entry name" value="HADHALOGNASE"/>
</dbReference>
<evidence type="ECO:0000313" key="2">
    <source>
        <dbReference type="Proteomes" id="UP000585272"/>
    </source>
</evidence>
<protein>
    <submittedName>
        <fullName evidence="1">Putative hydrolase of the HAD superfamily</fullName>
    </submittedName>
</protein>
<dbReference type="SFLD" id="SFLDG01129">
    <property type="entry name" value="C1.5:_HAD__Beta-PGM__Phosphata"/>
    <property type="match status" value="1"/>
</dbReference>